<evidence type="ECO:0000256" key="3">
    <source>
        <dbReference type="ARBA" id="ARBA00022989"/>
    </source>
</evidence>
<evidence type="ECO:0000313" key="10">
    <source>
        <dbReference type="Proteomes" id="UP000288711"/>
    </source>
</evidence>
<dbReference type="RefSeq" id="WP_007926126.1">
    <property type="nucleotide sequence ID" value="NZ_ALWX01000022.1"/>
</dbReference>
<organism evidence="7 9">
    <name type="scientific">Janibacter hoylei PVAS-1</name>
    <dbReference type="NCBI Taxonomy" id="1210046"/>
    <lineage>
        <taxon>Bacteria</taxon>
        <taxon>Bacillati</taxon>
        <taxon>Actinomycetota</taxon>
        <taxon>Actinomycetes</taxon>
        <taxon>Micrococcales</taxon>
        <taxon>Intrasporangiaceae</taxon>
        <taxon>Janibacter</taxon>
    </lineage>
</organism>
<evidence type="ECO:0000256" key="2">
    <source>
        <dbReference type="ARBA" id="ARBA00022692"/>
    </source>
</evidence>
<dbReference type="GO" id="GO:0030416">
    <property type="term" value="P:methylamine metabolic process"/>
    <property type="evidence" value="ECO:0007669"/>
    <property type="project" value="InterPro"/>
</dbReference>
<evidence type="ECO:0000313" key="9">
    <source>
        <dbReference type="Proteomes" id="UP000004474"/>
    </source>
</evidence>
<feature type="transmembrane region" description="Helical" evidence="5">
    <location>
        <begin position="122"/>
        <end position="146"/>
    </location>
</feature>
<comment type="subcellular location">
    <subcellularLocation>
        <location evidence="1">Membrane</location>
        <topology evidence="1">Multi-pass membrane protein</topology>
    </subcellularLocation>
</comment>
<dbReference type="EMBL" id="ALWX01000022">
    <property type="protein sequence ID" value="EKA61697.1"/>
    <property type="molecule type" value="Genomic_DNA"/>
</dbReference>
<feature type="domain" description="Methylamine utilisation protein MauE" evidence="6">
    <location>
        <begin position="9"/>
        <end position="133"/>
    </location>
</feature>
<reference evidence="8 10" key="1">
    <citation type="journal article" date="2009" name="Int. J. Syst. Evol. Microbiol.">
        <title>Janibacter hoylei sp. nov., Bacillus isronensis sp. nov. and Bacillus aryabhattai sp. nov., isolated from cryotubes used for collecting air from the upper atmosphere.</title>
        <authorList>
            <person name="Shivaji S."/>
            <person name="Chaturvedi P."/>
            <person name="Begum Z."/>
            <person name="Pindi P.K."/>
            <person name="Manorama R."/>
            <person name="Padmanaban D.A."/>
            <person name="Shouche Y.S."/>
            <person name="Pawar S."/>
            <person name="Vaishampayan P."/>
            <person name="Dutt C.B."/>
            <person name="Datta G.N."/>
            <person name="Manchanda R.K."/>
            <person name="Rao U.R."/>
            <person name="Bhargava P.M."/>
            <person name="Narlikar J.V."/>
        </authorList>
    </citation>
    <scope>NUCLEOTIDE SEQUENCE [LARGE SCALE GENOMIC DNA]</scope>
    <source>
        <strain evidence="8 10">PVAS-1</strain>
    </source>
</reference>
<dbReference type="UniPathway" id="UPA00895"/>
<reference evidence="7 9" key="2">
    <citation type="journal article" date="2012" name="J. Bacteriol.">
        <title>Genome Sequence of Janibacter hoylei MTCC8307, Isolated from the Stratospheric Air.</title>
        <authorList>
            <person name="Pawar S.P."/>
            <person name="Dhotre D.P."/>
            <person name="Shetty S.A."/>
            <person name="Chowdhury S.P."/>
            <person name="Chaudhari B.L."/>
            <person name="Shouche Y.S."/>
        </authorList>
    </citation>
    <scope>NUCLEOTIDE SEQUENCE [LARGE SCALE GENOMIC DNA]</scope>
    <source>
        <strain evidence="7 9">PVAS-1</strain>
    </source>
</reference>
<evidence type="ECO:0000259" key="6">
    <source>
        <dbReference type="Pfam" id="PF07291"/>
    </source>
</evidence>
<dbReference type="eggNOG" id="COG0526">
    <property type="taxonomic scope" value="Bacteria"/>
</dbReference>
<keyword evidence="10" id="KW-1185">Reference proteome</keyword>
<name>K1E8E9_9MICO</name>
<protein>
    <recommendedName>
        <fullName evidence="6">Methylamine utilisation protein MauE domain-containing protein</fullName>
    </recommendedName>
</protein>
<comment type="caution">
    <text evidence="7">The sequence shown here is derived from an EMBL/GenBank/DDBJ whole genome shotgun (WGS) entry which is preliminary data.</text>
</comment>
<dbReference type="Gene3D" id="3.40.30.10">
    <property type="entry name" value="Glutaredoxin"/>
    <property type="match status" value="1"/>
</dbReference>
<feature type="transmembrane region" description="Helical" evidence="5">
    <location>
        <begin position="152"/>
        <end position="170"/>
    </location>
</feature>
<dbReference type="SUPFAM" id="SSF52833">
    <property type="entry name" value="Thioredoxin-like"/>
    <property type="match status" value="1"/>
</dbReference>
<dbReference type="AlphaFoldDB" id="K1E8E9"/>
<gene>
    <name evidence="7" type="ORF">B277_06003</name>
    <name evidence="8" type="ORF">CWN80_01075</name>
</gene>
<dbReference type="GO" id="GO:0016020">
    <property type="term" value="C:membrane"/>
    <property type="evidence" value="ECO:0007669"/>
    <property type="project" value="UniProtKB-SubCell"/>
</dbReference>
<dbReference type="Pfam" id="PF07291">
    <property type="entry name" value="MauE"/>
    <property type="match status" value="1"/>
</dbReference>
<dbReference type="OrthoDB" id="5006039at2"/>
<sequence>MLAGPLLLPPLLLAVLLCVSGGAKLRHPEETRSAFAQLQLPRALTDSPAPRVLPWAEIVLAVALVVTPAPFALGVAVVTLGLLIAYLAVIVRALGFGYPVTCSCFGRLGLGEVTRRTAWRNVLLVLVGLLTLWSASAEASVLARLAEASAATWVWLALVVVTVAVVVVTFGGTKGATPAPAAAATDEEELDYSRQPMPYAALEDEAGRSIPLTALVAEGAVLLLFISPGCGPCTPVIEELPGWDEGLGPVRVRAVVAQPVELATQQAPALSGRVLHDPQGTLARIFGVGTPAAVLLGGDGLLAGGPVRGRDQVVDFVGDVRAELLDAGALDEAPAPEQVSDGR</sequence>
<evidence type="ECO:0000256" key="1">
    <source>
        <dbReference type="ARBA" id="ARBA00004141"/>
    </source>
</evidence>
<dbReference type="InterPro" id="IPR009908">
    <property type="entry name" value="Methylamine_util_MauE"/>
</dbReference>
<dbReference type="STRING" id="1210046.B277_06003"/>
<accession>K1E8E9</accession>
<proteinExistence type="predicted"/>
<keyword evidence="2 5" id="KW-0812">Transmembrane</keyword>
<evidence type="ECO:0000313" key="8">
    <source>
        <dbReference type="EMBL" id="RWU85609.1"/>
    </source>
</evidence>
<dbReference type="Proteomes" id="UP000288711">
    <property type="component" value="Unassembled WGS sequence"/>
</dbReference>
<evidence type="ECO:0000313" key="7">
    <source>
        <dbReference type="EMBL" id="EKA61697.1"/>
    </source>
</evidence>
<reference evidence="8" key="3">
    <citation type="submission" date="2017-11" db="EMBL/GenBank/DDBJ databases">
        <authorList>
            <person name="Seuylemezian A."/>
            <person name="Cooper K."/>
            <person name="Vaishampayan P."/>
        </authorList>
    </citation>
    <scope>NUCLEOTIDE SEQUENCE</scope>
    <source>
        <strain evidence="8">PVAS-1</strain>
    </source>
</reference>
<evidence type="ECO:0000256" key="5">
    <source>
        <dbReference type="SAM" id="Phobius"/>
    </source>
</evidence>
<dbReference type="EMBL" id="PIPF01000001">
    <property type="protein sequence ID" value="RWU85609.1"/>
    <property type="molecule type" value="Genomic_DNA"/>
</dbReference>
<dbReference type="InterPro" id="IPR036249">
    <property type="entry name" value="Thioredoxin-like_sf"/>
</dbReference>
<dbReference type="Proteomes" id="UP000004474">
    <property type="component" value="Unassembled WGS sequence"/>
</dbReference>
<evidence type="ECO:0000256" key="4">
    <source>
        <dbReference type="ARBA" id="ARBA00023136"/>
    </source>
</evidence>
<feature type="transmembrane region" description="Helical" evidence="5">
    <location>
        <begin position="58"/>
        <end position="89"/>
    </location>
</feature>
<dbReference type="PATRIC" id="fig|1210046.3.peg.1163"/>
<keyword evidence="4 5" id="KW-0472">Membrane</keyword>
<keyword evidence="3 5" id="KW-1133">Transmembrane helix</keyword>